<name>A0A828PM18_ACTPL</name>
<dbReference type="EMBL" id="ADOG01000007">
    <property type="protein sequence ID" value="EFM92571.1"/>
    <property type="molecule type" value="Genomic_DNA"/>
</dbReference>
<dbReference type="REBASE" id="28596">
    <property type="entry name" value="Apl6MrrP"/>
</dbReference>
<evidence type="ECO:0000313" key="3">
    <source>
        <dbReference type="Proteomes" id="UP000005341"/>
    </source>
</evidence>
<dbReference type="Proteomes" id="UP000005341">
    <property type="component" value="Unassembled WGS sequence"/>
</dbReference>
<dbReference type="Gene3D" id="3.40.1350.10">
    <property type="match status" value="1"/>
</dbReference>
<sequence length="321" mass="36861">MNFEEMNRWQKMGILEPAIIDQLRKLGGKSSRKKLRAELRENLEAIPEEAFDERKIGKNGKSYCPLDIIIQFTLKNLEIAGFISFPERGQLALAERGIVCDLNNIMDEEARQRVHEYWTTNKGNRKKNRDAEEFQNTDAPVNIESHIMQEEHLDEIGDDEELDENWEAELEKRLAKMQPQKFELFCRTILQEIGFEMDEKLGVAAARDGGIDGYGYFRGNALRTSRVAIQAKRWNDAVIGSPEIDKFRGAIDKFNAEYGIFITTAEFSRSAKEAAKVGSKVITLIDGEGIIELVKKYKIGIKTKIVEQIELDPFYFDEIEE</sequence>
<dbReference type="SUPFAM" id="SSF52980">
    <property type="entry name" value="Restriction endonuclease-like"/>
    <property type="match status" value="1"/>
</dbReference>
<dbReference type="InterPro" id="IPR011335">
    <property type="entry name" value="Restrct_endonuc-II-like"/>
</dbReference>
<dbReference type="AlphaFoldDB" id="A0A828PM18"/>
<dbReference type="InterPro" id="IPR011856">
    <property type="entry name" value="tRNA_endonuc-like_dom_sf"/>
</dbReference>
<dbReference type="InterPro" id="IPR052906">
    <property type="entry name" value="Type_IV_Methyl-Rstrct_Enzyme"/>
</dbReference>
<dbReference type="GO" id="GO:0009307">
    <property type="term" value="P:DNA restriction-modification system"/>
    <property type="evidence" value="ECO:0007669"/>
    <property type="project" value="InterPro"/>
</dbReference>
<dbReference type="RefSeq" id="WP_005607078.1">
    <property type="nucleotide sequence ID" value="NZ_ADOG01000007.1"/>
</dbReference>
<keyword evidence="2" id="KW-0378">Hydrolase</keyword>
<accession>A0A828PM18</accession>
<dbReference type="Pfam" id="PF04471">
    <property type="entry name" value="Mrr_cat"/>
    <property type="match status" value="1"/>
</dbReference>
<keyword evidence="2" id="KW-0255">Endonuclease</keyword>
<gene>
    <name evidence="2" type="ORF">appser6_3870</name>
</gene>
<evidence type="ECO:0000313" key="2">
    <source>
        <dbReference type="EMBL" id="EFM92571.1"/>
    </source>
</evidence>
<organism evidence="2 3">
    <name type="scientific">Actinobacillus pleuropneumoniae serovar 6 str. Femo</name>
    <dbReference type="NCBI Taxonomy" id="754256"/>
    <lineage>
        <taxon>Bacteria</taxon>
        <taxon>Pseudomonadati</taxon>
        <taxon>Pseudomonadota</taxon>
        <taxon>Gammaproteobacteria</taxon>
        <taxon>Pasteurellales</taxon>
        <taxon>Pasteurellaceae</taxon>
        <taxon>Actinobacillus</taxon>
    </lineage>
</organism>
<dbReference type="PANTHER" id="PTHR30015">
    <property type="entry name" value="MRR RESTRICTION SYSTEM PROTEIN"/>
    <property type="match status" value="1"/>
</dbReference>
<evidence type="ECO:0000259" key="1">
    <source>
        <dbReference type="Pfam" id="PF04471"/>
    </source>
</evidence>
<dbReference type="GO" id="GO:0003677">
    <property type="term" value="F:DNA binding"/>
    <property type="evidence" value="ECO:0007669"/>
    <property type="project" value="InterPro"/>
</dbReference>
<dbReference type="InterPro" id="IPR007560">
    <property type="entry name" value="Restrct_endonuc_IV_Mrr"/>
</dbReference>
<proteinExistence type="predicted"/>
<feature type="domain" description="Restriction endonuclease type IV Mrr" evidence="1">
    <location>
        <begin position="174"/>
        <end position="293"/>
    </location>
</feature>
<comment type="caution">
    <text evidence="2">The sequence shown here is derived from an EMBL/GenBank/DDBJ whole genome shotgun (WGS) entry which is preliminary data.</text>
</comment>
<reference evidence="2 3" key="1">
    <citation type="journal article" date="2010" name="J. Bacteriol.">
        <title>Comparative genomic characterization of Actinobacillus pleuropneumoniae.</title>
        <authorList>
            <person name="Xu Z."/>
            <person name="Chen X."/>
            <person name="Li L."/>
            <person name="Li T."/>
            <person name="Wang S."/>
            <person name="Chen H."/>
            <person name="Zhou R."/>
        </authorList>
    </citation>
    <scope>NUCLEOTIDE SEQUENCE [LARGE SCALE GENOMIC DNA]</scope>
    <source>
        <strain evidence="2 3">Femo</strain>
    </source>
</reference>
<keyword evidence="2" id="KW-0540">Nuclease</keyword>
<dbReference type="GO" id="GO:0015666">
    <property type="term" value="F:restriction endodeoxyribonuclease activity"/>
    <property type="evidence" value="ECO:0007669"/>
    <property type="project" value="TreeGrafter"/>
</dbReference>
<dbReference type="PANTHER" id="PTHR30015:SF7">
    <property type="entry name" value="TYPE IV METHYL-DIRECTED RESTRICTION ENZYME ECOKMRR"/>
    <property type="match status" value="1"/>
</dbReference>
<protein>
    <submittedName>
        <fullName evidence="2">Restriction endonuclease</fullName>
    </submittedName>
</protein>